<evidence type="ECO:0000313" key="2">
    <source>
        <dbReference type="EMBL" id="GAH12819.1"/>
    </source>
</evidence>
<feature type="non-terminal residue" evidence="2">
    <location>
        <position position="1"/>
    </location>
</feature>
<proteinExistence type="predicted"/>
<protein>
    <submittedName>
        <fullName evidence="2">Uncharacterized protein</fullName>
    </submittedName>
</protein>
<feature type="transmembrane region" description="Helical" evidence="1">
    <location>
        <begin position="14"/>
        <end position="36"/>
    </location>
</feature>
<comment type="caution">
    <text evidence="2">The sequence shown here is derived from an EMBL/GenBank/DDBJ whole genome shotgun (WGS) entry which is preliminary data.</text>
</comment>
<accession>X1E6K6</accession>
<keyword evidence="1" id="KW-0812">Transmembrane</keyword>
<reference evidence="2" key="1">
    <citation type="journal article" date="2014" name="Front. Microbiol.">
        <title>High frequency of phylogenetically diverse reductive dehalogenase-homologous genes in deep subseafloor sedimentary metagenomes.</title>
        <authorList>
            <person name="Kawai M."/>
            <person name="Futagami T."/>
            <person name="Toyoda A."/>
            <person name="Takaki Y."/>
            <person name="Nishi S."/>
            <person name="Hori S."/>
            <person name="Arai W."/>
            <person name="Tsubouchi T."/>
            <person name="Morono Y."/>
            <person name="Uchiyama I."/>
            <person name="Ito T."/>
            <person name="Fujiyama A."/>
            <person name="Inagaki F."/>
            <person name="Takami H."/>
        </authorList>
    </citation>
    <scope>NUCLEOTIDE SEQUENCE</scope>
    <source>
        <strain evidence="2">Expedition CK06-06</strain>
    </source>
</reference>
<dbReference type="EMBL" id="BART01037969">
    <property type="protein sequence ID" value="GAH12819.1"/>
    <property type="molecule type" value="Genomic_DNA"/>
</dbReference>
<sequence length="37" mass="4614">NSEYKFREGIFKSIYIYGHEQILLFFILYSITLYLYK</sequence>
<dbReference type="AlphaFoldDB" id="X1E6K6"/>
<evidence type="ECO:0000256" key="1">
    <source>
        <dbReference type="SAM" id="Phobius"/>
    </source>
</evidence>
<gene>
    <name evidence="2" type="ORF">S01H4_63233</name>
</gene>
<name>X1E6K6_9ZZZZ</name>
<keyword evidence="1" id="KW-0472">Membrane</keyword>
<keyword evidence="1" id="KW-1133">Transmembrane helix</keyword>
<organism evidence="2">
    <name type="scientific">marine sediment metagenome</name>
    <dbReference type="NCBI Taxonomy" id="412755"/>
    <lineage>
        <taxon>unclassified sequences</taxon>
        <taxon>metagenomes</taxon>
        <taxon>ecological metagenomes</taxon>
    </lineage>
</organism>